<feature type="compositionally biased region" description="Low complexity" evidence="3">
    <location>
        <begin position="7"/>
        <end position="21"/>
    </location>
</feature>
<evidence type="ECO:0000313" key="4">
    <source>
        <dbReference type="EMBL" id="PIC54107.1"/>
    </source>
</evidence>
<dbReference type="Pfam" id="PF03803">
    <property type="entry name" value="Scramblase"/>
    <property type="match status" value="1"/>
</dbReference>
<proteinExistence type="inferred from homology"/>
<dbReference type="EMBL" id="PDUG01000001">
    <property type="protein sequence ID" value="PIC54107.1"/>
    <property type="molecule type" value="Genomic_DNA"/>
</dbReference>
<comment type="cofactor">
    <cofactor evidence="2">
        <name>Ca(2+)</name>
        <dbReference type="ChEBI" id="CHEBI:29108"/>
    </cofactor>
</comment>
<keyword evidence="2" id="KW-0106">Calcium</keyword>
<dbReference type="STRING" id="1611254.A0A2G5VR46"/>
<gene>
    <name evidence="4" type="primary">Cnig_chr_I.g3500</name>
    <name evidence="4" type="ORF">B9Z55_003500</name>
</gene>
<dbReference type="InterPro" id="IPR005552">
    <property type="entry name" value="Scramblase"/>
</dbReference>
<organism evidence="4 5">
    <name type="scientific">Caenorhabditis nigoni</name>
    <dbReference type="NCBI Taxonomy" id="1611254"/>
    <lineage>
        <taxon>Eukaryota</taxon>
        <taxon>Metazoa</taxon>
        <taxon>Ecdysozoa</taxon>
        <taxon>Nematoda</taxon>
        <taxon>Chromadorea</taxon>
        <taxon>Rhabditida</taxon>
        <taxon>Rhabditina</taxon>
        <taxon>Rhabditomorpha</taxon>
        <taxon>Rhabditoidea</taxon>
        <taxon>Rhabditidae</taxon>
        <taxon>Peloderinae</taxon>
        <taxon>Caenorhabditis</taxon>
    </lineage>
</organism>
<dbReference type="OrthoDB" id="10041953at2759"/>
<comment type="function">
    <text evidence="2">May mediate accelerated ATP-independent bidirectional transbilayer migration of phospholipids upon binding calcium ions that results in a loss of phospholipid asymmetry in the plasma membrane.</text>
</comment>
<dbReference type="PANTHER" id="PTHR23248">
    <property type="entry name" value="PHOSPHOLIPID SCRAMBLASE-RELATED"/>
    <property type="match status" value="1"/>
</dbReference>
<dbReference type="InterPro" id="IPR025659">
    <property type="entry name" value="Tubby-like_C"/>
</dbReference>
<dbReference type="SUPFAM" id="SSF54518">
    <property type="entry name" value="Tubby C-terminal domain-like"/>
    <property type="match status" value="1"/>
</dbReference>
<sequence>MQHPVINQQPGYNPQQQNPGQQFQMQPTITTQPGAFVQPAPGSVWMPLPPAIQGVPTGLEYLTYLDTVMVHQIKELIEIVTDWETKNKYVLKNANGEQCYYAFEESGCCERQCCGPNRGFVMHVVDNFKREVLTIKREFKCCGGGCYGCFACVGCCQQECIIETPSMGVLGVIRQRCGFMSSNYDVLDADGNVVFQIDGPCCCMLCGCQDKEFPIKTANNGTVVGAITKKWGGCFREAFTDADTFAVNFPGDLDVKLKGVLLGATFLIVSYYFWITVDFWDYCTFAGLHGIRATEPKSKWQHRIILHVKLIIILSSAHF</sequence>
<comment type="caution">
    <text evidence="4">The sequence shown here is derived from an EMBL/GenBank/DDBJ whole genome shotgun (WGS) entry which is preliminary data.</text>
</comment>
<name>A0A2G5VR46_9PELO</name>
<comment type="similarity">
    <text evidence="1 2">Belongs to the phospholipid scramblase family.</text>
</comment>
<keyword evidence="2" id="KW-0564">Palmitate</keyword>
<accession>A0A2G5VR46</accession>
<dbReference type="GO" id="GO:0017128">
    <property type="term" value="F:phospholipid scramblase activity"/>
    <property type="evidence" value="ECO:0007669"/>
    <property type="project" value="InterPro"/>
</dbReference>
<keyword evidence="2" id="KW-0449">Lipoprotein</keyword>
<reference evidence="5" key="1">
    <citation type="submission" date="2017-10" db="EMBL/GenBank/DDBJ databases">
        <title>Rapid genome shrinkage in a self-fertile nematode reveals novel sperm competition proteins.</title>
        <authorList>
            <person name="Yin D."/>
            <person name="Schwarz E.M."/>
            <person name="Thomas C.G."/>
            <person name="Felde R.L."/>
            <person name="Korf I.F."/>
            <person name="Cutter A.D."/>
            <person name="Schartner C.M."/>
            <person name="Ralston E.J."/>
            <person name="Meyer B.J."/>
            <person name="Haag E.S."/>
        </authorList>
    </citation>
    <scope>NUCLEOTIDE SEQUENCE [LARGE SCALE GENOMIC DNA]</scope>
    <source>
        <strain evidence="5">JU1422</strain>
    </source>
</reference>
<dbReference type="Proteomes" id="UP000230233">
    <property type="component" value="Chromosome I"/>
</dbReference>
<keyword evidence="5" id="KW-1185">Reference proteome</keyword>
<evidence type="ECO:0000256" key="2">
    <source>
        <dbReference type="RuleBase" id="RU363116"/>
    </source>
</evidence>
<dbReference type="GO" id="GO:0005886">
    <property type="term" value="C:plasma membrane"/>
    <property type="evidence" value="ECO:0007669"/>
    <property type="project" value="TreeGrafter"/>
</dbReference>
<evidence type="ECO:0000313" key="5">
    <source>
        <dbReference type="Proteomes" id="UP000230233"/>
    </source>
</evidence>
<evidence type="ECO:0000256" key="3">
    <source>
        <dbReference type="SAM" id="MobiDB-lite"/>
    </source>
</evidence>
<evidence type="ECO:0000256" key="1">
    <source>
        <dbReference type="ARBA" id="ARBA00005350"/>
    </source>
</evidence>
<feature type="region of interest" description="Disordered" evidence="3">
    <location>
        <begin position="1"/>
        <end position="21"/>
    </location>
</feature>
<dbReference type="AlphaFoldDB" id="A0A2G5VR46"/>
<dbReference type="PANTHER" id="PTHR23248:SF63">
    <property type="entry name" value="PHOSPHOLIPID SCRAMBLASE"/>
    <property type="match status" value="1"/>
</dbReference>
<protein>
    <recommendedName>
        <fullName evidence="2">Phospholipid scramblase</fullName>
    </recommendedName>
</protein>